<dbReference type="AlphaFoldDB" id="A0A5C7AMR3"/>
<dbReference type="GO" id="GO:0009279">
    <property type="term" value="C:cell outer membrane"/>
    <property type="evidence" value="ECO:0007669"/>
    <property type="project" value="UniProtKB-SubCell"/>
</dbReference>
<evidence type="ECO:0000313" key="8">
    <source>
        <dbReference type="Proteomes" id="UP000321790"/>
    </source>
</evidence>
<dbReference type="Proteomes" id="UP000321790">
    <property type="component" value="Unassembled WGS sequence"/>
</dbReference>
<organism evidence="7 8">
    <name type="scientific">Seonamhaeicola algicola</name>
    <dbReference type="NCBI Taxonomy" id="1719036"/>
    <lineage>
        <taxon>Bacteria</taxon>
        <taxon>Pseudomonadati</taxon>
        <taxon>Bacteroidota</taxon>
        <taxon>Flavobacteriia</taxon>
        <taxon>Flavobacteriales</taxon>
        <taxon>Flavobacteriaceae</taxon>
    </lineage>
</organism>
<evidence type="ECO:0000256" key="4">
    <source>
        <dbReference type="RuleBase" id="RU003357"/>
    </source>
</evidence>
<protein>
    <submittedName>
        <fullName evidence="7">Uncharacterized protein</fullName>
    </submittedName>
</protein>
<feature type="domain" description="TonB-dependent receptor-like beta-barrel" evidence="5">
    <location>
        <begin position="383"/>
        <end position="815"/>
    </location>
</feature>
<evidence type="ECO:0000256" key="3">
    <source>
        <dbReference type="ARBA" id="ARBA00023237"/>
    </source>
</evidence>
<dbReference type="OrthoDB" id="9803050at2"/>
<dbReference type="SUPFAM" id="SSF49464">
    <property type="entry name" value="Carboxypeptidase regulatory domain-like"/>
    <property type="match status" value="1"/>
</dbReference>
<dbReference type="InterPro" id="IPR008969">
    <property type="entry name" value="CarboxyPept-like_regulatory"/>
</dbReference>
<proteinExistence type="inferred from homology"/>
<keyword evidence="2 4" id="KW-0472">Membrane</keyword>
<reference evidence="8" key="1">
    <citation type="submission" date="2019-08" db="EMBL/GenBank/DDBJ databases">
        <title>Seonamhaeicola sediminis sp. nov., isolated from marine sediment.</title>
        <authorList>
            <person name="Cao W.R."/>
        </authorList>
    </citation>
    <scope>NUCLEOTIDE SEQUENCE [LARGE SCALE GENOMIC DNA]</scope>
    <source>
        <strain evidence="8">Gy8</strain>
    </source>
</reference>
<dbReference type="InterPro" id="IPR012910">
    <property type="entry name" value="Plug_dom"/>
</dbReference>
<dbReference type="EMBL" id="VOSC01000025">
    <property type="protein sequence ID" value="TXE09898.1"/>
    <property type="molecule type" value="Genomic_DNA"/>
</dbReference>
<dbReference type="InterPro" id="IPR036942">
    <property type="entry name" value="Beta-barrel_TonB_sf"/>
</dbReference>
<accession>A0A5C7AMR3</accession>
<comment type="similarity">
    <text evidence="4">Belongs to the TonB-dependent receptor family.</text>
</comment>
<evidence type="ECO:0000259" key="6">
    <source>
        <dbReference type="Pfam" id="PF07715"/>
    </source>
</evidence>
<keyword evidence="3" id="KW-0998">Cell outer membrane</keyword>
<evidence type="ECO:0000256" key="1">
    <source>
        <dbReference type="ARBA" id="ARBA00004442"/>
    </source>
</evidence>
<dbReference type="Pfam" id="PF13715">
    <property type="entry name" value="CarbopepD_reg_2"/>
    <property type="match status" value="1"/>
</dbReference>
<keyword evidence="8" id="KW-1185">Reference proteome</keyword>
<comment type="subcellular location">
    <subcellularLocation>
        <location evidence="1 4">Cell outer membrane</location>
    </subcellularLocation>
</comment>
<sequence>MVKMLSCIIMKLNKALIFSVVFVFFTVQLQAQEQLALKTVISNLESTFNVKFSYSVNDVEHVQVHIPKQLKTLKNIVNYLNEVTLLNFQFLNERYITVSTLNKTITVCAVLVANNDEQPLFGASVVVKKTSKGVITNEKGLFTLTNVAVNDVVEISYLGFETARFLAKDLLKTDNTCKTIILNEQQETLNKVLVYKFLTTGLQKQTDGSTVLNTKAFGILPGLTEPDILQSIQALPGVESVNESVANINVRGGTNDQNLILWDGIKMYHSGHFFGLISAYNPYLTNKVVVTKNGTSSEFSNGVSSTINMQTKNTINNEFSGGFGANLMHADAFFEIPITKKLAFHVSGRRSFTDYLNSPTYDKYFNRSFQDSELTTNVDNISESNRSSNFFFYDYTAKLLFNLNKNQIFRAHVIGINNNLDYNEAFTDANNQTQSKTSNLKQENLGFGASWNAVWSTKLTTNFSGFYSKYNVFSNDYRVETDQELRQTNEVLETGLKLKVNYKLNNYINLLNGYEFSEIGILNATNVSAPAYDKTKKDVLLNHAAFNELEFNNNKTYVRLGVRFNYFQKFSKFLIEPRLNFRQKLIPNLAFKLLGEFKNQSATQIIDFQDDFLGVEKRRWILANEQSIPISESKQISSGFQFNKNNWLFDVEGFYKHVNGITTSNQGFYNNFQSINAIGNYTAKGAEVLINKTAANYSAWVSYTYSLNDYEFKTLTPPVFPNNVDIRHSVSVAFNYNVLKNLNIAIGGVWRTGQPFTKPVEGNETVQSGNNVFVNYDTPNSENLEDFMRVDASLNYNFNLTKSLKSSIKIGVINVLDKQNIVNTYYEVNPNDTNTTIKIENTSLGLTPNVSFRCQF</sequence>
<name>A0A5C7AMR3_9FLAO</name>
<dbReference type="InterPro" id="IPR000531">
    <property type="entry name" value="Beta-barrel_TonB"/>
</dbReference>
<keyword evidence="4" id="KW-0798">TonB box</keyword>
<dbReference type="Pfam" id="PF00593">
    <property type="entry name" value="TonB_dep_Rec_b-barrel"/>
    <property type="match status" value="1"/>
</dbReference>
<evidence type="ECO:0000313" key="7">
    <source>
        <dbReference type="EMBL" id="TXE09898.1"/>
    </source>
</evidence>
<dbReference type="InterPro" id="IPR037066">
    <property type="entry name" value="Plug_dom_sf"/>
</dbReference>
<gene>
    <name evidence="7" type="ORF">FUA26_10450</name>
</gene>
<dbReference type="Pfam" id="PF07715">
    <property type="entry name" value="Plug"/>
    <property type="match status" value="1"/>
</dbReference>
<dbReference type="Gene3D" id="2.170.130.10">
    <property type="entry name" value="TonB-dependent receptor, plug domain"/>
    <property type="match status" value="1"/>
</dbReference>
<evidence type="ECO:0000256" key="2">
    <source>
        <dbReference type="ARBA" id="ARBA00023136"/>
    </source>
</evidence>
<comment type="caution">
    <text evidence="7">The sequence shown here is derived from an EMBL/GenBank/DDBJ whole genome shotgun (WGS) entry which is preliminary data.</text>
</comment>
<feature type="domain" description="TonB-dependent receptor plug" evidence="6">
    <location>
        <begin position="227"/>
        <end position="301"/>
    </location>
</feature>
<dbReference type="Gene3D" id="2.40.170.20">
    <property type="entry name" value="TonB-dependent receptor, beta-barrel domain"/>
    <property type="match status" value="1"/>
</dbReference>
<evidence type="ECO:0000259" key="5">
    <source>
        <dbReference type="Pfam" id="PF00593"/>
    </source>
</evidence>
<dbReference type="SUPFAM" id="SSF56935">
    <property type="entry name" value="Porins"/>
    <property type="match status" value="1"/>
</dbReference>